<gene>
    <name evidence="1" type="ORF">FZD51_07265</name>
</gene>
<evidence type="ECO:0008006" key="3">
    <source>
        <dbReference type="Google" id="ProtNLM"/>
    </source>
</evidence>
<accession>A0A5D4RFZ2</accession>
<evidence type="ECO:0000313" key="1">
    <source>
        <dbReference type="EMBL" id="TYS50335.1"/>
    </source>
</evidence>
<dbReference type="AlphaFoldDB" id="A0A5D4RFZ2"/>
<evidence type="ECO:0000313" key="2">
    <source>
        <dbReference type="Proteomes" id="UP000322139"/>
    </source>
</evidence>
<dbReference type="RefSeq" id="WP_148974137.1">
    <property type="nucleotide sequence ID" value="NZ_VTER01000003.1"/>
</dbReference>
<reference evidence="1 2" key="1">
    <citation type="submission" date="2019-08" db="EMBL/GenBank/DDBJ databases">
        <title>Bacillus genomes from the desert of Cuatro Cienegas, Coahuila.</title>
        <authorList>
            <person name="Olmedo-Alvarez G."/>
        </authorList>
    </citation>
    <scope>NUCLEOTIDE SEQUENCE [LARGE SCALE GENOMIC DNA]</scope>
    <source>
        <strain evidence="1 2">CH446_14T</strain>
    </source>
</reference>
<proteinExistence type="predicted"/>
<name>A0A5D4RFZ2_9BACI</name>
<sequence length="438" mass="50535">MEITLGVIGPEDSVRHIMDSAESFSDLRLVPFYYGSLEEIDGIIGENQQRIDQWFFSGQVPYTYALSKKLICEENSFYPPLYGASLLGKVLESYLDKERVIRSISLDTIQEEELETTKRYFSLQSLEIHSFSYPDFRPVEELAEFHIKLYREGRTEAAFTCLRGVYDYLKEMDIPCYRVYPSHLSIQFALKILKERGHSSWYQRSQMALLGIELIHPDNEGEFFHSYERKHKELAMKKLLIELAEHVNGSYVQIGDGLYFIYTTRGEVEIKLDKKDLYDLIETVYAQTQFRLRIGLGYGITALQAEENVQKALRSARQKTKPAIVLVDENEELTEFQPSGDSVTYHSKKWSDKEWADTLKKANISPVALSKIQTLSNFYKKTEVNSREVAGWLESTERNARRILSEMETIGLAESKSVQAGQSKGRPRKVYKLLLNGN</sequence>
<dbReference type="Gene3D" id="3.30.70.270">
    <property type="match status" value="1"/>
</dbReference>
<dbReference type="InterPro" id="IPR043128">
    <property type="entry name" value="Rev_trsase/Diguanyl_cyclase"/>
</dbReference>
<protein>
    <recommendedName>
        <fullName evidence="3">Transcriptional regulator</fullName>
    </recommendedName>
</protein>
<comment type="caution">
    <text evidence="1">The sequence shown here is derived from an EMBL/GenBank/DDBJ whole genome shotgun (WGS) entry which is preliminary data.</text>
</comment>
<dbReference type="Proteomes" id="UP000322139">
    <property type="component" value="Unassembled WGS sequence"/>
</dbReference>
<organism evidence="1 2">
    <name type="scientific">Bacillus infantis</name>
    <dbReference type="NCBI Taxonomy" id="324767"/>
    <lineage>
        <taxon>Bacteria</taxon>
        <taxon>Bacillati</taxon>
        <taxon>Bacillota</taxon>
        <taxon>Bacilli</taxon>
        <taxon>Bacillales</taxon>
        <taxon>Bacillaceae</taxon>
        <taxon>Bacillus</taxon>
    </lineage>
</organism>
<dbReference type="EMBL" id="VTER01000003">
    <property type="protein sequence ID" value="TYS50335.1"/>
    <property type="molecule type" value="Genomic_DNA"/>
</dbReference>